<dbReference type="InterPro" id="IPR006176">
    <property type="entry name" value="3-OHacyl-CoA_DH_NAD-bd"/>
</dbReference>
<evidence type="ECO:0000256" key="2">
    <source>
        <dbReference type="ARBA" id="ARBA00005005"/>
    </source>
</evidence>
<evidence type="ECO:0000256" key="12">
    <source>
        <dbReference type="ARBA" id="ARBA00049556"/>
    </source>
</evidence>
<dbReference type="Gene3D" id="1.10.1040.50">
    <property type="match status" value="1"/>
</dbReference>
<name>A0A376ALD2_9HYPH</name>
<dbReference type="SUPFAM" id="SSF52096">
    <property type="entry name" value="ClpP/crotonase"/>
    <property type="match status" value="1"/>
</dbReference>
<dbReference type="Gene3D" id="3.90.226.10">
    <property type="entry name" value="2-enoyl-CoA Hydratase, Chain A, domain 1"/>
    <property type="match status" value="1"/>
</dbReference>
<dbReference type="OrthoDB" id="9771883at2"/>
<organism evidence="15 16">
    <name type="scientific">Ciceribacter selenitireducens ATCC BAA-1503</name>
    <dbReference type="NCBI Taxonomy" id="1336235"/>
    <lineage>
        <taxon>Bacteria</taxon>
        <taxon>Pseudomonadati</taxon>
        <taxon>Pseudomonadota</taxon>
        <taxon>Alphaproteobacteria</taxon>
        <taxon>Hyphomicrobiales</taxon>
        <taxon>Rhizobiaceae</taxon>
        <taxon>Ciceribacter</taxon>
    </lineage>
</organism>
<dbReference type="STRING" id="1336235.GCA_000518785_03345"/>
<protein>
    <submittedName>
        <fullName evidence="15">Uncharacterized protein</fullName>
    </submittedName>
</protein>
<dbReference type="Proteomes" id="UP000254764">
    <property type="component" value="Unassembled WGS sequence"/>
</dbReference>
<dbReference type="InterPro" id="IPR006108">
    <property type="entry name" value="3HC_DH_C"/>
</dbReference>
<dbReference type="InterPro" id="IPR029045">
    <property type="entry name" value="ClpP/crotonase-like_dom_sf"/>
</dbReference>
<dbReference type="Pfam" id="PF00378">
    <property type="entry name" value="ECH_1"/>
    <property type="match status" value="1"/>
</dbReference>
<keyword evidence="7" id="KW-0443">Lipid metabolism</keyword>
<evidence type="ECO:0000256" key="3">
    <source>
        <dbReference type="ARBA" id="ARBA00022832"/>
    </source>
</evidence>
<keyword evidence="8" id="KW-0576">Peroxisome</keyword>
<dbReference type="AlphaFoldDB" id="A0A376ALD2"/>
<gene>
    <name evidence="15" type="ORF">RHIZ70_4329</name>
</gene>
<accession>A0A376ALD2</accession>
<evidence type="ECO:0000256" key="1">
    <source>
        <dbReference type="ARBA" id="ARBA00004275"/>
    </source>
</evidence>
<dbReference type="PANTHER" id="PTHR23309">
    <property type="entry name" value="3-HYDROXYACYL-COA DEHYROGENASE"/>
    <property type="match status" value="1"/>
</dbReference>
<keyword evidence="10" id="KW-0456">Lyase</keyword>
<dbReference type="CDD" id="cd06558">
    <property type="entry name" value="crotonase-like"/>
    <property type="match status" value="1"/>
</dbReference>
<dbReference type="SUPFAM" id="SSF48179">
    <property type="entry name" value="6-phosphogluconate dehydrogenase C-terminal domain-like"/>
    <property type="match status" value="2"/>
</dbReference>
<dbReference type="InterPro" id="IPR008927">
    <property type="entry name" value="6-PGluconate_DH-like_C_sf"/>
</dbReference>
<dbReference type="InterPro" id="IPR036291">
    <property type="entry name" value="NAD(P)-bd_dom_sf"/>
</dbReference>
<evidence type="ECO:0000256" key="9">
    <source>
        <dbReference type="ARBA" id="ARBA00023235"/>
    </source>
</evidence>
<keyword evidence="16" id="KW-1185">Reference proteome</keyword>
<evidence type="ECO:0000259" key="13">
    <source>
        <dbReference type="Pfam" id="PF00725"/>
    </source>
</evidence>
<evidence type="ECO:0000256" key="4">
    <source>
        <dbReference type="ARBA" id="ARBA00022963"/>
    </source>
</evidence>
<keyword evidence="11" id="KW-0511">Multifunctional enzyme</keyword>
<dbReference type="InterPro" id="IPR001753">
    <property type="entry name" value="Enoyl-CoA_hydra/iso"/>
</dbReference>
<comment type="catalytic activity">
    <reaction evidence="12">
        <text>a (3S)-3-hydroxyacyl-CoA + NAD(+) = a 3-oxoacyl-CoA + NADH + H(+)</text>
        <dbReference type="Rhea" id="RHEA:22432"/>
        <dbReference type="ChEBI" id="CHEBI:15378"/>
        <dbReference type="ChEBI" id="CHEBI:57318"/>
        <dbReference type="ChEBI" id="CHEBI:57540"/>
        <dbReference type="ChEBI" id="CHEBI:57945"/>
        <dbReference type="ChEBI" id="CHEBI:90726"/>
        <dbReference type="EC" id="1.1.1.35"/>
    </reaction>
</comment>
<dbReference type="GO" id="GO:0006635">
    <property type="term" value="P:fatty acid beta-oxidation"/>
    <property type="evidence" value="ECO:0007669"/>
    <property type="project" value="UniProtKB-UniPathway"/>
</dbReference>
<proteinExistence type="predicted"/>
<evidence type="ECO:0000256" key="7">
    <source>
        <dbReference type="ARBA" id="ARBA00023098"/>
    </source>
</evidence>
<dbReference type="EMBL" id="UEYP01000008">
    <property type="protein sequence ID" value="SSC68621.1"/>
    <property type="molecule type" value="Genomic_DNA"/>
</dbReference>
<dbReference type="GO" id="GO:0003857">
    <property type="term" value="F:(3S)-3-hydroxyacyl-CoA dehydrogenase (NAD+) activity"/>
    <property type="evidence" value="ECO:0007669"/>
    <property type="project" value="UniProtKB-EC"/>
</dbReference>
<feature type="domain" description="3-hydroxyacyl-CoA dehydrogenase C-terminal" evidence="13">
    <location>
        <begin position="472"/>
        <end position="563"/>
    </location>
</feature>
<dbReference type="SUPFAM" id="SSF51735">
    <property type="entry name" value="NAD(P)-binding Rossmann-fold domains"/>
    <property type="match status" value="1"/>
</dbReference>
<dbReference type="RefSeq" id="WP_115671290.1">
    <property type="nucleotide sequence ID" value="NZ_UEYP01000008.1"/>
</dbReference>
<comment type="pathway">
    <text evidence="2">Lipid metabolism; fatty acid beta-oxidation.</text>
</comment>
<evidence type="ECO:0000259" key="14">
    <source>
        <dbReference type="Pfam" id="PF02737"/>
    </source>
</evidence>
<keyword evidence="9" id="KW-0413">Isomerase</keyword>
<dbReference type="UniPathway" id="UPA00659"/>
<dbReference type="Gene3D" id="3.40.50.720">
    <property type="entry name" value="NAD(P)-binding Rossmann-like Domain"/>
    <property type="match status" value="1"/>
</dbReference>
<keyword evidence="4" id="KW-0442">Lipid degradation</keyword>
<reference evidence="16" key="1">
    <citation type="submission" date="2018-07" db="EMBL/GenBank/DDBJ databases">
        <authorList>
            <person name="Peiro R."/>
            <person name="Begona"/>
            <person name="Cbmso G."/>
            <person name="Lopez M."/>
            <person name="Gonzalez S."/>
        </authorList>
    </citation>
    <scope>NUCLEOTIDE SEQUENCE [LARGE SCALE GENOMIC DNA]</scope>
</reference>
<evidence type="ECO:0000256" key="11">
    <source>
        <dbReference type="ARBA" id="ARBA00023268"/>
    </source>
</evidence>
<evidence type="ECO:0000256" key="8">
    <source>
        <dbReference type="ARBA" id="ARBA00023140"/>
    </source>
</evidence>
<evidence type="ECO:0000313" key="16">
    <source>
        <dbReference type="Proteomes" id="UP000254764"/>
    </source>
</evidence>
<dbReference type="GO" id="GO:0070403">
    <property type="term" value="F:NAD+ binding"/>
    <property type="evidence" value="ECO:0007669"/>
    <property type="project" value="InterPro"/>
</dbReference>
<evidence type="ECO:0000256" key="5">
    <source>
        <dbReference type="ARBA" id="ARBA00023002"/>
    </source>
</evidence>
<evidence type="ECO:0000256" key="10">
    <source>
        <dbReference type="ARBA" id="ARBA00023239"/>
    </source>
</evidence>
<dbReference type="GO" id="GO:0016853">
    <property type="term" value="F:isomerase activity"/>
    <property type="evidence" value="ECO:0007669"/>
    <property type="project" value="UniProtKB-KW"/>
</dbReference>
<evidence type="ECO:0000256" key="6">
    <source>
        <dbReference type="ARBA" id="ARBA00023027"/>
    </source>
</evidence>
<keyword evidence="5" id="KW-0560">Oxidoreductase</keyword>
<keyword evidence="3" id="KW-0276">Fatty acid metabolism</keyword>
<dbReference type="FunFam" id="3.40.50.720:FF:000009">
    <property type="entry name" value="Fatty oxidation complex, alpha subunit"/>
    <property type="match status" value="1"/>
</dbReference>
<dbReference type="Pfam" id="PF00725">
    <property type="entry name" value="3HCDH"/>
    <property type="match status" value="1"/>
</dbReference>
<dbReference type="GO" id="GO:0004300">
    <property type="term" value="F:enoyl-CoA hydratase activity"/>
    <property type="evidence" value="ECO:0007669"/>
    <property type="project" value="UniProtKB-ARBA"/>
</dbReference>
<sequence length="651" mass="67808">MSVVTIAREGNIAVVTIDNPPVNALSQAVRQGLLDAVTALDGDPDVSAVVLACAGRTFIAGADVSEFDKPPQPPHLPDVVSAIELAAKPWIAAIHGSALGGGFEVALGCRFRLATVDASVGLPEVTLGLVPGAGGTVRTPRLAGVEAAVDLVTTGKPVRAPRGLELGLIDSVVEGDLRTAAIAFARERLVGPLPQPLSLRPAPTAPDAFWTEAEAAIAKRAKGEVAPLKALACLRRATEADFAAAMQFERATFLELRASSQAAALRHVFFAERAAPRPAALSGVQALPLRNAAVIGGGTMGAGIAAALRDAGLPVILIERDNAAVERGIANLKDIFASAVKRGRLTEASAEARLAGVLGSTDYAMLADTDLVIEAVFEELSVKRQVFARLGRVCRPDAVLATNTSYLDPRAIAEGLPNPGRFIGLHFFSPANVMKLLEIVPTPQTTDTTLATGFALSRMLGKVPVRAGICEGFIGNRILKRYRAEAEALVRQGVAIAAVDAAMRGYGFAMGPFEAQDLGGLDIAFLQREGARAAGQDVPETLGDILVRAGRKGQKTGGGWYDYKPGDRRPVPSDEVTRLLGALIEPGPALNAEAIAVHLVGAMAREGEAILAEGIAEKASDIDLVEIHGYGFPRWRGGPMFHAAKGAGSSS</sequence>
<comment type="subcellular location">
    <subcellularLocation>
        <location evidence="1">Peroxisome</location>
    </subcellularLocation>
</comment>
<dbReference type="Pfam" id="PF02737">
    <property type="entry name" value="3HCDH_N"/>
    <property type="match status" value="1"/>
</dbReference>
<keyword evidence="6" id="KW-0520">NAD</keyword>
<feature type="domain" description="3-hydroxyacyl-CoA dehydrogenase NAD binding" evidence="14">
    <location>
        <begin position="292"/>
        <end position="467"/>
    </location>
</feature>
<evidence type="ECO:0000313" key="15">
    <source>
        <dbReference type="EMBL" id="SSC68621.1"/>
    </source>
</evidence>